<dbReference type="STRING" id="1314783.A0A165RT80"/>
<keyword evidence="3" id="KW-1185">Reference proteome</keyword>
<sequence>MSSPTDTEFPRTTRSSLSHPLTTASSSATLVEHFRAGMSSSDIPPVPRISQTTDSDHAAWAYRLSASFGAIAEQINAASQALAAVEVPPSISAPNGDIASTFAHLSARLDAIENTQARIGQELASVIARVDGGRSATAVNRHSETGVEEEPRGAGSVAGSQDSNSLVNVVEALQKKVDELAEVIRLDQTRLYARLRNATITHQKMPIIPLVMANGKTPANFPGTKGEFEHMTKERYEHLLKSYGQPIKGDTIAKREAVREFLGMSQSNV</sequence>
<name>A0A165RT80_9APHY</name>
<feature type="region of interest" description="Disordered" evidence="1">
    <location>
        <begin position="1"/>
        <end position="23"/>
    </location>
</feature>
<evidence type="ECO:0000313" key="2">
    <source>
        <dbReference type="EMBL" id="KZT71129.1"/>
    </source>
</evidence>
<evidence type="ECO:0000313" key="3">
    <source>
        <dbReference type="Proteomes" id="UP000076727"/>
    </source>
</evidence>
<dbReference type="Pfam" id="PF07957">
    <property type="entry name" value="DUF3294"/>
    <property type="match status" value="1"/>
</dbReference>
<dbReference type="OrthoDB" id="3259063at2759"/>
<feature type="region of interest" description="Disordered" evidence="1">
    <location>
        <begin position="137"/>
        <end position="161"/>
    </location>
</feature>
<dbReference type="AlphaFoldDB" id="A0A165RT80"/>
<evidence type="ECO:0000256" key="1">
    <source>
        <dbReference type="SAM" id="MobiDB-lite"/>
    </source>
</evidence>
<organism evidence="2 3">
    <name type="scientific">Daedalea quercina L-15889</name>
    <dbReference type="NCBI Taxonomy" id="1314783"/>
    <lineage>
        <taxon>Eukaryota</taxon>
        <taxon>Fungi</taxon>
        <taxon>Dikarya</taxon>
        <taxon>Basidiomycota</taxon>
        <taxon>Agaricomycotina</taxon>
        <taxon>Agaricomycetes</taxon>
        <taxon>Polyporales</taxon>
        <taxon>Fomitopsis</taxon>
    </lineage>
</organism>
<protein>
    <submittedName>
        <fullName evidence="2">Uncharacterized protein</fullName>
    </submittedName>
</protein>
<accession>A0A165RT80</accession>
<gene>
    <name evidence="2" type="ORF">DAEQUDRAFT_666537</name>
</gene>
<dbReference type="InterPro" id="IPR012917">
    <property type="entry name" value="DUF3294"/>
</dbReference>
<proteinExistence type="predicted"/>
<dbReference type="EMBL" id="KV429047">
    <property type="protein sequence ID" value="KZT71129.1"/>
    <property type="molecule type" value="Genomic_DNA"/>
</dbReference>
<reference evidence="2 3" key="1">
    <citation type="journal article" date="2016" name="Mol. Biol. Evol.">
        <title>Comparative Genomics of Early-Diverging Mushroom-Forming Fungi Provides Insights into the Origins of Lignocellulose Decay Capabilities.</title>
        <authorList>
            <person name="Nagy L.G."/>
            <person name="Riley R."/>
            <person name="Tritt A."/>
            <person name="Adam C."/>
            <person name="Daum C."/>
            <person name="Floudas D."/>
            <person name="Sun H."/>
            <person name="Yadav J.S."/>
            <person name="Pangilinan J."/>
            <person name="Larsson K.H."/>
            <person name="Matsuura K."/>
            <person name="Barry K."/>
            <person name="Labutti K."/>
            <person name="Kuo R."/>
            <person name="Ohm R.A."/>
            <person name="Bhattacharya S.S."/>
            <person name="Shirouzu T."/>
            <person name="Yoshinaga Y."/>
            <person name="Martin F.M."/>
            <person name="Grigoriev I.V."/>
            <person name="Hibbett D.S."/>
        </authorList>
    </citation>
    <scope>NUCLEOTIDE SEQUENCE [LARGE SCALE GENOMIC DNA]</scope>
    <source>
        <strain evidence="2 3">L-15889</strain>
    </source>
</reference>
<feature type="compositionally biased region" description="Basic and acidic residues" evidence="1">
    <location>
        <begin position="141"/>
        <end position="152"/>
    </location>
</feature>
<dbReference type="Proteomes" id="UP000076727">
    <property type="component" value="Unassembled WGS sequence"/>
</dbReference>